<dbReference type="PRINTS" id="PR00455">
    <property type="entry name" value="HTHTETR"/>
</dbReference>
<dbReference type="InterPro" id="IPR001647">
    <property type="entry name" value="HTH_TetR"/>
</dbReference>
<evidence type="ECO:0000256" key="3">
    <source>
        <dbReference type="ARBA" id="ARBA00023163"/>
    </source>
</evidence>
<dbReference type="Pfam" id="PF00440">
    <property type="entry name" value="TetR_N"/>
    <property type="match status" value="1"/>
</dbReference>
<dbReference type="Proteomes" id="UP000242133">
    <property type="component" value="Unassembled WGS sequence"/>
</dbReference>
<organism evidence="6 7">
    <name type="scientific">Marinobacterium halophilum</name>
    <dbReference type="NCBI Taxonomy" id="267374"/>
    <lineage>
        <taxon>Bacteria</taxon>
        <taxon>Pseudomonadati</taxon>
        <taxon>Pseudomonadota</taxon>
        <taxon>Gammaproteobacteria</taxon>
        <taxon>Oceanospirillales</taxon>
        <taxon>Oceanospirillaceae</taxon>
        <taxon>Marinobacterium</taxon>
    </lineage>
</organism>
<dbReference type="PROSITE" id="PS50977">
    <property type="entry name" value="HTH_TETR_2"/>
    <property type="match status" value="1"/>
</dbReference>
<dbReference type="AlphaFoldDB" id="A0A2P8EZQ0"/>
<reference evidence="6 7" key="1">
    <citation type="submission" date="2018-03" db="EMBL/GenBank/DDBJ databases">
        <title>Genomic Encyclopedia of Archaeal and Bacterial Type Strains, Phase II (KMG-II): from individual species to whole genera.</title>
        <authorList>
            <person name="Goeker M."/>
        </authorList>
    </citation>
    <scope>NUCLEOTIDE SEQUENCE [LARGE SCALE GENOMIC DNA]</scope>
    <source>
        <strain evidence="6 7">DSM 17586</strain>
    </source>
</reference>
<dbReference type="EMBL" id="PYGI01000006">
    <property type="protein sequence ID" value="PSL14942.1"/>
    <property type="molecule type" value="Genomic_DNA"/>
</dbReference>
<keyword evidence="1" id="KW-0805">Transcription regulation</keyword>
<gene>
    <name evidence="6" type="ORF">CLV44_106122</name>
</gene>
<feature type="domain" description="HTH tetR-type" evidence="5">
    <location>
        <begin position="1"/>
        <end position="61"/>
    </location>
</feature>
<dbReference type="RefSeq" id="WP_106591159.1">
    <property type="nucleotide sequence ID" value="NZ_PYGI01000006.1"/>
</dbReference>
<evidence type="ECO:0000256" key="4">
    <source>
        <dbReference type="PROSITE-ProRule" id="PRU00335"/>
    </source>
</evidence>
<evidence type="ECO:0000313" key="7">
    <source>
        <dbReference type="Proteomes" id="UP000242133"/>
    </source>
</evidence>
<dbReference type="OrthoDB" id="116240at2"/>
<evidence type="ECO:0000313" key="6">
    <source>
        <dbReference type="EMBL" id="PSL14942.1"/>
    </source>
</evidence>
<dbReference type="PANTHER" id="PTHR47506">
    <property type="entry name" value="TRANSCRIPTIONAL REGULATORY PROTEIN"/>
    <property type="match status" value="1"/>
</dbReference>
<protein>
    <submittedName>
        <fullName evidence="6">TetR family transcriptional regulator</fullName>
    </submittedName>
</protein>
<name>A0A2P8EZQ0_9GAMM</name>
<dbReference type="InterPro" id="IPR036271">
    <property type="entry name" value="Tet_transcr_reg_TetR-rel_C_sf"/>
</dbReference>
<evidence type="ECO:0000256" key="2">
    <source>
        <dbReference type="ARBA" id="ARBA00023125"/>
    </source>
</evidence>
<keyword evidence="3" id="KW-0804">Transcription</keyword>
<sequence length="188" mass="20951">MDKREQLVSVAFDLFYRHGVHAVGINRVLAESGIAKKTLYHYFPSKDELVAATVSYRDHGFVQWLQQRLDLAEGYEAVMALFDALDDWFNGRDPSIQPFYGCFFINVSAEFGNPEHPVHQQCAAHKQQLAALIRQRLESMPKYAADSLIDALLLLKEGAIVQASVAGDLEAGLKAKAVAQRLFSLANV</sequence>
<dbReference type="InterPro" id="IPR009057">
    <property type="entry name" value="Homeodomain-like_sf"/>
</dbReference>
<accession>A0A2P8EZQ0</accession>
<evidence type="ECO:0000259" key="5">
    <source>
        <dbReference type="PROSITE" id="PS50977"/>
    </source>
</evidence>
<dbReference type="GO" id="GO:0003677">
    <property type="term" value="F:DNA binding"/>
    <property type="evidence" value="ECO:0007669"/>
    <property type="project" value="UniProtKB-UniRule"/>
</dbReference>
<dbReference type="SUPFAM" id="SSF46689">
    <property type="entry name" value="Homeodomain-like"/>
    <property type="match status" value="1"/>
</dbReference>
<feature type="DNA-binding region" description="H-T-H motif" evidence="4">
    <location>
        <begin position="24"/>
        <end position="43"/>
    </location>
</feature>
<evidence type="ECO:0000256" key="1">
    <source>
        <dbReference type="ARBA" id="ARBA00023015"/>
    </source>
</evidence>
<dbReference type="PANTHER" id="PTHR47506:SF1">
    <property type="entry name" value="HTH-TYPE TRANSCRIPTIONAL REGULATOR YJDC"/>
    <property type="match status" value="1"/>
</dbReference>
<keyword evidence="2 4" id="KW-0238">DNA-binding</keyword>
<proteinExistence type="predicted"/>
<dbReference type="SUPFAM" id="SSF48498">
    <property type="entry name" value="Tetracyclin repressor-like, C-terminal domain"/>
    <property type="match status" value="1"/>
</dbReference>
<comment type="caution">
    <text evidence="6">The sequence shown here is derived from an EMBL/GenBank/DDBJ whole genome shotgun (WGS) entry which is preliminary data.</text>
</comment>
<dbReference type="Gene3D" id="1.10.357.10">
    <property type="entry name" value="Tetracycline Repressor, domain 2"/>
    <property type="match status" value="1"/>
</dbReference>
<keyword evidence="7" id="KW-1185">Reference proteome</keyword>